<dbReference type="EMBL" id="AAVQ01000002">
    <property type="protein sequence ID" value="EAZ63148.2"/>
    <property type="molecule type" value="Genomic_DNA"/>
</dbReference>
<proteinExistence type="predicted"/>
<keyword evidence="5" id="KW-1185">Reference proteome</keyword>
<evidence type="ECO:0000256" key="2">
    <source>
        <dbReference type="SAM" id="MobiDB-lite"/>
    </source>
</evidence>
<evidence type="ECO:0000256" key="1">
    <source>
        <dbReference type="SAM" id="Coils"/>
    </source>
</evidence>
<keyword evidence="1" id="KW-0175">Coiled coil</keyword>
<dbReference type="InterPro" id="IPR009730">
    <property type="entry name" value="MFAP1_C"/>
</dbReference>
<dbReference type="RefSeq" id="XP_001387171.2">
    <property type="nucleotide sequence ID" value="XM_001387134.1"/>
</dbReference>
<gene>
    <name evidence="4" type="ORF">PICST_29175</name>
</gene>
<name>A3GI08_PICST</name>
<dbReference type="OMA" id="ENWKIRE"/>
<protein>
    <recommendedName>
        <fullName evidence="3">Micro-fibrillar-associated protein 1 C-terminal domain-containing protein</fullName>
    </recommendedName>
</protein>
<dbReference type="InParanoid" id="A3GI08"/>
<dbReference type="STRING" id="322104.A3GI08"/>
<evidence type="ECO:0000313" key="5">
    <source>
        <dbReference type="Proteomes" id="UP000002258"/>
    </source>
</evidence>
<feature type="compositionally biased region" description="Low complexity" evidence="2">
    <location>
        <begin position="1"/>
        <end position="19"/>
    </location>
</feature>
<feature type="region of interest" description="Disordered" evidence="2">
    <location>
        <begin position="1"/>
        <end position="58"/>
    </location>
</feature>
<dbReference type="AlphaFoldDB" id="A3GI08"/>
<feature type="compositionally biased region" description="Basic and acidic residues" evidence="2">
    <location>
        <begin position="39"/>
        <end position="50"/>
    </location>
</feature>
<feature type="coiled-coil region" evidence="1">
    <location>
        <begin position="109"/>
        <end position="141"/>
    </location>
</feature>
<dbReference type="KEGG" id="pic:PICST_29175"/>
<comment type="caution">
    <text evidence="4">The sequence shown here is derived from an EMBL/GenBank/DDBJ whole genome shotgun (WGS) entry which is preliminary data.</text>
</comment>
<organism evidence="4 5">
    <name type="scientific">Scheffersomyces stipitis (strain ATCC 58785 / CBS 6054 / NBRC 10063 / NRRL Y-11545)</name>
    <name type="common">Yeast</name>
    <name type="synonym">Pichia stipitis</name>
    <dbReference type="NCBI Taxonomy" id="322104"/>
    <lineage>
        <taxon>Eukaryota</taxon>
        <taxon>Fungi</taxon>
        <taxon>Dikarya</taxon>
        <taxon>Ascomycota</taxon>
        <taxon>Saccharomycotina</taxon>
        <taxon>Pichiomycetes</taxon>
        <taxon>Debaryomycetaceae</taxon>
        <taxon>Scheffersomyces</taxon>
    </lineage>
</organism>
<dbReference type="PANTHER" id="PTHR15327">
    <property type="entry name" value="MICROFIBRIL-ASSOCIATED PROTEIN"/>
    <property type="match status" value="1"/>
</dbReference>
<dbReference type="Proteomes" id="UP000002258">
    <property type="component" value="Chromosome 1"/>
</dbReference>
<dbReference type="OrthoDB" id="4026656at2759"/>
<accession>A3GI08</accession>
<dbReference type="eggNOG" id="KOG1425">
    <property type="taxonomic scope" value="Eukaryota"/>
</dbReference>
<feature type="region of interest" description="Disordered" evidence="2">
    <location>
        <begin position="191"/>
        <end position="211"/>
    </location>
</feature>
<feature type="compositionally biased region" description="Basic residues" evidence="2">
    <location>
        <begin position="200"/>
        <end position="211"/>
    </location>
</feature>
<dbReference type="HOGENOM" id="CLU_113408_0_0_1"/>
<dbReference type="InterPro" id="IPR033194">
    <property type="entry name" value="MFAP1"/>
</dbReference>
<reference evidence="4 5" key="1">
    <citation type="journal article" date="2007" name="Nat. Biotechnol.">
        <title>Genome sequence of the lignocellulose-bioconverting and xylose-fermenting yeast Pichia stipitis.</title>
        <authorList>
            <person name="Jeffries T.W."/>
            <person name="Grigoriev I.V."/>
            <person name="Grimwood J."/>
            <person name="Laplaza J.M."/>
            <person name="Aerts A."/>
            <person name="Salamov A."/>
            <person name="Schmutz J."/>
            <person name="Lindquist E."/>
            <person name="Dehal P."/>
            <person name="Shapiro H."/>
            <person name="Jin Y.S."/>
            <person name="Passoth V."/>
            <person name="Richardson P.M."/>
        </authorList>
    </citation>
    <scope>NUCLEOTIDE SEQUENCE [LARGE SCALE GENOMIC DNA]</scope>
    <source>
        <strain evidence="5">ATCC 58785 / CBS 6054 / NBRC 10063 / NRRL Y-11545</strain>
    </source>
</reference>
<dbReference type="GeneID" id="4851907"/>
<dbReference type="Pfam" id="PF06991">
    <property type="entry name" value="MFAP1"/>
    <property type="match status" value="1"/>
</dbReference>
<feature type="domain" description="Micro-fibrillar-associated protein 1 C-terminal" evidence="3">
    <location>
        <begin position="20"/>
        <end position="198"/>
    </location>
</feature>
<evidence type="ECO:0000259" key="3">
    <source>
        <dbReference type="Pfam" id="PF06991"/>
    </source>
</evidence>
<sequence length="211" mass="24302">MANSSSSGSESSDSGSYESSSEDELILQPVFLTKSQRSKKTESEDNENRSKQALLSKIDNNISNSINDLTVDSETLYDGIDDTDDLDPEKEYSDWKERELARFNRDRLAWQLEEQEQDEKIRRQQLTEEELQQRFEDKKLQHKETTGISAAVSNVTVGTAGTSKIYHKGAFYHDDEDIDKLLKRDYAQVDEDNKKDHSRPTKLKFKKTHSN</sequence>
<evidence type="ECO:0000313" key="4">
    <source>
        <dbReference type="EMBL" id="EAZ63148.2"/>
    </source>
</evidence>